<evidence type="ECO:0000313" key="5">
    <source>
        <dbReference type="EMBL" id="KAA8548294.1"/>
    </source>
</evidence>
<dbReference type="SUPFAM" id="SSF88697">
    <property type="entry name" value="PUA domain-like"/>
    <property type="match status" value="1"/>
</dbReference>
<dbReference type="PANTHER" id="PTHR45660">
    <property type="entry name" value="HISTONE-LYSINE N-METHYLTRANSFERASE SETMAR"/>
    <property type="match status" value="1"/>
</dbReference>
<dbReference type="Gene3D" id="2.30.280.10">
    <property type="entry name" value="SRA-YDG"/>
    <property type="match status" value="1"/>
</dbReference>
<dbReference type="PROSITE" id="PS51015">
    <property type="entry name" value="YDG"/>
    <property type="match status" value="1"/>
</dbReference>
<protein>
    <recommendedName>
        <fullName evidence="4">YDG domain-containing protein</fullName>
    </recommendedName>
</protein>
<evidence type="ECO:0000256" key="3">
    <source>
        <dbReference type="PROSITE-ProRule" id="PRU00358"/>
    </source>
</evidence>
<proteinExistence type="predicted"/>
<dbReference type="GO" id="GO:0005634">
    <property type="term" value="C:nucleus"/>
    <property type="evidence" value="ECO:0007669"/>
    <property type="project" value="UniProtKB-SubCell"/>
</dbReference>
<evidence type="ECO:0000256" key="2">
    <source>
        <dbReference type="ARBA" id="ARBA00023242"/>
    </source>
</evidence>
<keyword evidence="2 3" id="KW-0539">Nucleus</keyword>
<feature type="domain" description="YDG" evidence="4">
    <location>
        <begin position="221"/>
        <end position="244"/>
    </location>
</feature>
<dbReference type="InterPro" id="IPR015947">
    <property type="entry name" value="PUA-like_sf"/>
</dbReference>
<dbReference type="Proteomes" id="UP000325577">
    <property type="component" value="Linkage Group LG1"/>
</dbReference>
<sequence>MVVQSLHCVNACENHITTTSIDTEVITDHRHLMVSGVSMNDNGTLDCEKFNGNKSASPLSERRTSARIQKLMSEKALRVRRAEELSNHVEEKVIRKKTRVYQRRKVNLPNVGSQGVENKASEVDIPDMGPNETKNCANVEVGAVVNMGLTEVAESGFVGEKSAYARVTETLRTFNKHYLHFVQKGDSLEDDTRRGSKRPDLKAITKMMETNAILNPTKRFGPIPGVDVGHQFFSRAEMVAVGFP</sequence>
<keyword evidence="6" id="KW-1185">Reference proteome</keyword>
<dbReference type="GO" id="GO:0005694">
    <property type="term" value="C:chromosome"/>
    <property type="evidence" value="ECO:0007669"/>
    <property type="project" value="UniProtKB-SubCell"/>
</dbReference>
<dbReference type="InterPro" id="IPR003105">
    <property type="entry name" value="SRA_YDG"/>
</dbReference>
<dbReference type="GO" id="GO:0003690">
    <property type="term" value="F:double-stranded DNA binding"/>
    <property type="evidence" value="ECO:0007669"/>
    <property type="project" value="TreeGrafter"/>
</dbReference>
<accession>A0A5J5C079</accession>
<dbReference type="InterPro" id="IPR036987">
    <property type="entry name" value="SRA-YDG_sf"/>
</dbReference>
<reference evidence="5 6" key="1">
    <citation type="submission" date="2019-09" db="EMBL/GenBank/DDBJ databases">
        <title>A chromosome-level genome assembly of the Chinese tupelo Nyssa sinensis.</title>
        <authorList>
            <person name="Yang X."/>
            <person name="Kang M."/>
            <person name="Yang Y."/>
            <person name="Xiong H."/>
            <person name="Wang M."/>
            <person name="Zhang Z."/>
            <person name="Wang Z."/>
            <person name="Wu H."/>
            <person name="Ma T."/>
            <person name="Liu J."/>
            <person name="Xi Z."/>
        </authorList>
    </citation>
    <scope>NUCLEOTIDE SEQUENCE [LARGE SCALE GENOMIC DNA]</scope>
    <source>
        <strain evidence="5">J267</strain>
        <tissue evidence="5">Leaf</tissue>
    </source>
</reference>
<name>A0A5J5C079_9ASTE</name>
<organism evidence="5 6">
    <name type="scientific">Nyssa sinensis</name>
    <dbReference type="NCBI Taxonomy" id="561372"/>
    <lineage>
        <taxon>Eukaryota</taxon>
        <taxon>Viridiplantae</taxon>
        <taxon>Streptophyta</taxon>
        <taxon>Embryophyta</taxon>
        <taxon>Tracheophyta</taxon>
        <taxon>Spermatophyta</taxon>
        <taxon>Magnoliopsida</taxon>
        <taxon>eudicotyledons</taxon>
        <taxon>Gunneridae</taxon>
        <taxon>Pentapetalae</taxon>
        <taxon>asterids</taxon>
        <taxon>Cornales</taxon>
        <taxon>Nyssaceae</taxon>
        <taxon>Nyssa</taxon>
    </lineage>
</organism>
<comment type="subcellular location">
    <subcellularLocation>
        <location evidence="1">Chromosome</location>
    </subcellularLocation>
    <subcellularLocation>
        <location evidence="3">Nucleus</location>
    </subcellularLocation>
</comment>
<dbReference type="AlphaFoldDB" id="A0A5J5C079"/>
<evidence type="ECO:0000256" key="1">
    <source>
        <dbReference type="ARBA" id="ARBA00004286"/>
    </source>
</evidence>
<gene>
    <name evidence="5" type="ORF">F0562_004723</name>
</gene>
<dbReference type="PANTHER" id="PTHR45660:SF94">
    <property type="entry name" value="HISTONE-LYSINE N-METHYLTRANSFERASE, H3 LYSINE-9 SPECIFIC SUVH4"/>
    <property type="match status" value="1"/>
</dbReference>
<evidence type="ECO:0000259" key="4">
    <source>
        <dbReference type="PROSITE" id="PS51015"/>
    </source>
</evidence>
<dbReference type="GO" id="GO:0042054">
    <property type="term" value="F:histone methyltransferase activity"/>
    <property type="evidence" value="ECO:0007669"/>
    <property type="project" value="TreeGrafter"/>
</dbReference>
<dbReference type="OrthoDB" id="1738513at2759"/>
<dbReference type="InterPro" id="IPR051357">
    <property type="entry name" value="H3K9_HMTase_SUVAR3-9"/>
</dbReference>
<dbReference type="EMBL" id="CM018032">
    <property type="protein sequence ID" value="KAA8548294.1"/>
    <property type="molecule type" value="Genomic_DNA"/>
</dbReference>
<evidence type="ECO:0000313" key="6">
    <source>
        <dbReference type="Proteomes" id="UP000325577"/>
    </source>
</evidence>